<sequence length="82" mass="10078">MDTHTEFLHEYMWLKGATYCKDITFKRITLDNIARNHNIDPSLYKNKRLLLNAIIEYWKELFRFNPEFHIAYQRYHGVEVEL</sequence>
<name>A0A6C0C5E2_9ZZZZ</name>
<protein>
    <submittedName>
        <fullName evidence="1">Uncharacterized protein</fullName>
    </submittedName>
</protein>
<evidence type="ECO:0000313" key="1">
    <source>
        <dbReference type="EMBL" id="QHS99542.1"/>
    </source>
</evidence>
<proteinExistence type="predicted"/>
<dbReference type="AlphaFoldDB" id="A0A6C0C5E2"/>
<reference evidence="1" key="1">
    <citation type="journal article" date="2020" name="Nature">
        <title>Giant virus diversity and host interactions through global metagenomics.</title>
        <authorList>
            <person name="Schulz F."/>
            <person name="Roux S."/>
            <person name="Paez-Espino D."/>
            <person name="Jungbluth S."/>
            <person name="Walsh D.A."/>
            <person name="Denef V.J."/>
            <person name="McMahon K.D."/>
            <person name="Konstantinidis K.T."/>
            <person name="Eloe-Fadrosh E.A."/>
            <person name="Kyrpides N.C."/>
            <person name="Woyke T."/>
        </authorList>
    </citation>
    <scope>NUCLEOTIDE SEQUENCE</scope>
    <source>
        <strain evidence="1">GVMAG-M-3300020187-37</strain>
    </source>
</reference>
<accession>A0A6C0C5E2</accession>
<organism evidence="1">
    <name type="scientific">viral metagenome</name>
    <dbReference type="NCBI Taxonomy" id="1070528"/>
    <lineage>
        <taxon>unclassified sequences</taxon>
        <taxon>metagenomes</taxon>
        <taxon>organismal metagenomes</taxon>
    </lineage>
</organism>
<dbReference type="EMBL" id="MN739344">
    <property type="protein sequence ID" value="QHS99542.1"/>
    <property type="molecule type" value="Genomic_DNA"/>
</dbReference>